<protein>
    <submittedName>
        <fullName evidence="1">Uncharacterized protein</fullName>
    </submittedName>
</protein>
<evidence type="ECO:0000313" key="2">
    <source>
        <dbReference type="Proteomes" id="UP000735302"/>
    </source>
</evidence>
<organism evidence="1 2">
    <name type="scientific">Plakobranchus ocellatus</name>
    <dbReference type="NCBI Taxonomy" id="259542"/>
    <lineage>
        <taxon>Eukaryota</taxon>
        <taxon>Metazoa</taxon>
        <taxon>Spiralia</taxon>
        <taxon>Lophotrochozoa</taxon>
        <taxon>Mollusca</taxon>
        <taxon>Gastropoda</taxon>
        <taxon>Heterobranchia</taxon>
        <taxon>Euthyneura</taxon>
        <taxon>Panpulmonata</taxon>
        <taxon>Sacoglossa</taxon>
        <taxon>Placobranchoidea</taxon>
        <taxon>Plakobranchidae</taxon>
        <taxon>Plakobranchus</taxon>
    </lineage>
</organism>
<comment type="caution">
    <text evidence="1">The sequence shown here is derived from an EMBL/GenBank/DDBJ whole genome shotgun (WGS) entry which is preliminary data.</text>
</comment>
<sequence length="139" mass="15641">METSSHTSLPYSKSASIHYIYCENEHQPNSQLDFALDIIDEILEETALLNPLSPAGGGQRLTGRDMHYLTPIPPTEKRLNPTRNCKICTIPSNDKRPGENNTSKGVKVDTSAWNVAEFHCVYIRATNCIIQFRTSEDLF</sequence>
<reference evidence="1 2" key="1">
    <citation type="journal article" date="2021" name="Elife">
        <title>Chloroplast acquisition without the gene transfer in kleptoplastic sea slugs, Plakobranchus ocellatus.</title>
        <authorList>
            <person name="Maeda T."/>
            <person name="Takahashi S."/>
            <person name="Yoshida T."/>
            <person name="Shimamura S."/>
            <person name="Takaki Y."/>
            <person name="Nagai Y."/>
            <person name="Toyoda A."/>
            <person name="Suzuki Y."/>
            <person name="Arimoto A."/>
            <person name="Ishii H."/>
            <person name="Satoh N."/>
            <person name="Nishiyama T."/>
            <person name="Hasebe M."/>
            <person name="Maruyama T."/>
            <person name="Minagawa J."/>
            <person name="Obokata J."/>
            <person name="Shigenobu S."/>
        </authorList>
    </citation>
    <scope>NUCLEOTIDE SEQUENCE [LARGE SCALE GENOMIC DNA]</scope>
</reference>
<gene>
    <name evidence="1" type="ORF">PoB_000755900</name>
</gene>
<name>A0AAV3YG88_9GAST</name>
<dbReference type="AlphaFoldDB" id="A0AAV3YG88"/>
<evidence type="ECO:0000313" key="1">
    <source>
        <dbReference type="EMBL" id="GFN81053.1"/>
    </source>
</evidence>
<keyword evidence="2" id="KW-1185">Reference proteome</keyword>
<accession>A0AAV3YG88</accession>
<proteinExistence type="predicted"/>
<dbReference type="EMBL" id="BLXT01000876">
    <property type="protein sequence ID" value="GFN81053.1"/>
    <property type="molecule type" value="Genomic_DNA"/>
</dbReference>
<dbReference type="Proteomes" id="UP000735302">
    <property type="component" value="Unassembled WGS sequence"/>
</dbReference>